<name>A0A6A4DNX1_9STRA</name>
<comment type="caution">
    <text evidence="2">The sequence shown here is derived from an EMBL/GenBank/DDBJ whole genome shotgun (WGS) entry which is preliminary data.</text>
</comment>
<gene>
    <name evidence="2" type="ORF">PF001_g12680</name>
</gene>
<dbReference type="AlphaFoldDB" id="A0A6A4DNX1"/>
<protein>
    <submittedName>
        <fullName evidence="2">Uncharacterized protein</fullName>
    </submittedName>
</protein>
<evidence type="ECO:0000256" key="1">
    <source>
        <dbReference type="SAM" id="MobiDB-lite"/>
    </source>
</evidence>
<organism evidence="2 3">
    <name type="scientific">Phytophthora fragariae</name>
    <dbReference type="NCBI Taxonomy" id="53985"/>
    <lineage>
        <taxon>Eukaryota</taxon>
        <taxon>Sar</taxon>
        <taxon>Stramenopiles</taxon>
        <taxon>Oomycota</taxon>
        <taxon>Peronosporomycetes</taxon>
        <taxon>Peronosporales</taxon>
        <taxon>Peronosporaceae</taxon>
        <taxon>Phytophthora</taxon>
    </lineage>
</organism>
<evidence type="ECO:0000313" key="3">
    <source>
        <dbReference type="Proteomes" id="UP000437068"/>
    </source>
</evidence>
<sequence>MGEGARRCRGQGGGYDRERGIDIMARCWFRRWRRDFPSDHQGGLDDGSGRPRAGGGTAVKTGGLPEYTGALGVGDSGLVGAIPAESTPAISTGVKSARADGRWVHVADAAPPASEDRAAAVLDLRRFGGNPLAGPTRLTLRAAVRTTRSACLGRRRH</sequence>
<dbReference type="Proteomes" id="UP000437068">
    <property type="component" value="Unassembled WGS sequence"/>
</dbReference>
<reference evidence="2 3" key="1">
    <citation type="submission" date="2018-08" db="EMBL/GenBank/DDBJ databases">
        <title>Genomic investigation of the strawberry pathogen Phytophthora fragariae indicates pathogenicity is determined by transcriptional variation in three key races.</title>
        <authorList>
            <person name="Adams T.M."/>
            <person name="Armitage A.D."/>
            <person name="Sobczyk M.K."/>
            <person name="Bates H.J."/>
            <person name="Dunwell J.M."/>
            <person name="Nellist C.F."/>
            <person name="Harrison R.J."/>
        </authorList>
    </citation>
    <scope>NUCLEOTIDE SEQUENCE [LARGE SCALE GENOMIC DNA]</scope>
    <source>
        <strain evidence="2 3">A4</strain>
    </source>
</reference>
<proteinExistence type="predicted"/>
<dbReference type="EMBL" id="QXGE01000716">
    <property type="protein sequence ID" value="KAE9305227.1"/>
    <property type="molecule type" value="Genomic_DNA"/>
</dbReference>
<evidence type="ECO:0000313" key="2">
    <source>
        <dbReference type="EMBL" id="KAE9305227.1"/>
    </source>
</evidence>
<accession>A0A6A4DNX1</accession>
<feature type="region of interest" description="Disordered" evidence="1">
    <location>
        <begin position="38"/>
        <end position="61"/>
    </location>
</feature>